<evidence type="ECO:0000313" key="6">
    <source>
        <dbReference type="Proteomes" id="UP000056090"/>
    </source>
</evidence>
<proteinExistence type="predicted"/>
<accession>A0A075NW88</accession>
<dbReference type="GeneID" id="78255126"/>
<dbReference type="AlphaFoldDB" id="A0A075NW88"/>
<evidence type="ECO:0000256" key="2">
    <source>
        <dbReference type="ARBA" id="ARBA00023136"/>
    </source>
</evidence>
<organism evidence="5 6">
    <name type="scientific">Alteromonas australica</name>
    <dbReference type="NCBI Taxonomy" id="589873"/>
    <lineage>
        <taxon>Bacteria</taxon>
        <taxon>Pseudomonadati</taxon>
        <taxon>Pseudomonadota</taxon>
        <taxon>Gammaproteobacteria</taxon>
        <taxon>Alteromonadales</taxon>
        <taxon>Alteromonadaceae</taxon>
        <taxon>Alteromonas/Salinimonas group</taxon>
        <taxon>Alteromonas</taxon>
    </lineage>
</organism>
<name>A0A075NW88_9ALTE</name>
<dbReference type="InterPro" id="IPR001466">
    <property type="entry name" value="Beta-lactam-related"/>
</dbReference>
<keyword evidence="2" id="KW-0472">Membrane</keyword>
<sequence length="339" mass="38039">MKLYLEFLCLFLLCFSPQLFANSSGANRNLTEIHKYIDETGFNGAVLVSKNDKLIIEEYFGYADFQKTTKLTRKHLFSPGSVGKEFTTVGIMLLEEQGRLSYEDKISTFIADLPEWAKNITIHHILSHTSGLPKIKWKKGILTTDAITQLLNSEGLFEPGSGYRYSNLNVVARALVIEAVTNQTFSAFMQNNLFEPAQMRGSYQQLSAKDESPEKVDGDYPTFLNGVTVYVTPIDLMKFEIALTSNVLIPFSLVQAKLDGDELSGQSERALYDFGSFSKDSRDTLLSWQHDGSNPSHHTLKFHDFEQDLVILIMSSDGNKSTLYQIKEKLVARLSASGV</sequence>
<dbReference type="GO" id="GO:0016020">
    <property type="term" value="C:membrane"/>
    <property type="evidence" value="ECO:0007669"/>
    <property type="project" value="UniProtKB-SubCell"/>
</dbReference>
<dbReference type="eggNOG" id="COG1680">
    <property type="taxonomic scope" value="Bacteria"/>
</dbReference>
<feature type="chain" id="PRO_5001708522" description="Beta-lactamase-related domain-containing protein" evidence="3">
    <location>
        <begin position="22"/>
        <end position="339"/>
    </location>
</feature>
<evidence type="ECO:0000313" key="5">
    <source>
        <dbReference type="EMBL" id="AIF98874.1"/>
    </source>
</evidence>
<dbReference type="KEGG" id="aal:EP13_09405"/>
<evidence type="ECO:0000256" key="1">
    <source>
        <dbReference type="ARBA" id="ARBA00004370"/>
    </source>
</evidence>
<keyword evidence="3" id="KW-0732">Signal</keyword>
<dbReference type="EMBL" id="CP008849">
    <property type="protein sequence ID" value="AIF98874.1"/>
    <property type="molecule type" value="Genomic_DNA"/>
</dbReference>
<dbReference type="Pfam" id="PF00144">
    <property type="entry name" value="Beta-lactamase"/>
    <property type="match status" value="1"/>
</dbReference>
<reference evidence="5 6" key="1">
    <citation type="submission" date="2014-06" db="EMBL/GenBank/DDBJ databases">
        <title>Genomes of Alteromonas australica, a world apart.</title>
        <authorList>
            <person name="Gonzaga A."/>
            <person name="Lopez-Perez M."/>
            <person name="Rodriguez-Valera F."/>
        </authorList>
    </citation>
    <scope>NUCLEOTIDE SEQUENCE [LARGE SCALE GENOMIC DNA]</scope>
    <source>
        <strain evidence="5 6">H 17</strain>
    </source>
</reference>
<feature type="signal peptide" evidence="3">
    <location>
        <begin position="1"/>
        <end position="21"/>
    </location>
</feature>
<dbReference type="InterPro" id="IPR012338">
    <property type="entry name" value="Beta-lactam/transpept-like"/>
</dbReference>
<dbReference type="Proteomes" id="UP000056090">
    <property type="component" value="Chromosome"/>
</dbReference>
<dbReference type="PANTHER" id="PTHR46825:SF11">
    <property type="entry name" value="PENICILLIN-BINDING PROTEIN 4"/>
    <property type="match status" value="1"/>
</dbReference>
<dbReference type="SUPFAM" id="SSF56601">
    <property type="entry name" value="beta-lactamase/transpeptidase-like"/>
    <property type="match status" value="1"/>
</dbReference>
<dbReference type="Gene3D" id="3.40.710.10">
    <property type="entry name" value="DD-peptidase/beta-lactamase superfamily"/>
    <property type="match status" value="1"/>
</dbReference>
<evidence type="ECO:0000256" key="3">
    <source>
        <dbReference type="SAM" id="SignalP"/>
    </source>
</evidence>
<dbReference type="PANTHER" id="PTHR46825">
    <property type="entry name" value="D-ALANYL-D-ALANINE-CARBOXYPEPTIDASE/ENDOPEPTIDASE AMPH"/>
    <property type="match status" value="1"/>
</dbReference>
<evidence type="ECO:0000259" key="4">
    <source>
        <dbReference type="Pfam" id="PF00144"/>
    </source>
</evidence>
<dbReference type="InterPro" id="IPR050491">
    <property type="entry name" value="AmpC-like"/>
</dbReference>
<comment type="subcellular location">
    <subcellularLocation>
        <location evidence="1">Membrane</location>
    </subcellularLocation>
</comment>
<protein>
    <recommendedName>
        <fullName evidence="4">Beta-lactamase-related domain-containing protein</fullName>
    </recommendedName>
</protein>
<feature type="domain" description="Beta-lactamase-related" evidence="4">
    <location>
        <begin position="39"/>
        <end position="320"/>
    </location>
</feature>
<gene>
    <name evidence="5" type="ORF">EP13_09405</name>
</gene>
<keyword evidence="6" id="KW-1185">Reference proteome</keyword>
<dbReference type="RefSeq" id="WP_044057028.1">
    <property type="nucleotide sequence ID" value="NZ_CBCSKJ010000003.1"/>
</dbReference>